<sequence>MEIVTNILYWISTALLLPVTLGLVLLFARSLFYLGEMYSAYSEYRKNKKDLFPALNEIIVEDEKLSALKLKVGETKGQLPEAVVKLLSFKESFVRREKVLSDYELISEKRISIPKSLAKLGPTLGLMGTLIPMGPALVGLSTGDIASMAHNMQVAFATTVVGLIIGAIGFVCLQARQRWTMEELSQLEFIHELIKEEDEKKKVYQ</sequence>
<keyword evidence="4 7" id="KW-1133">Transmembrane helix</keyword>
<feature type="transmembrane region" description="Helical" evidence="7">
    <location>
        <begin position="120"/>
        <end position="140"/>
    </location>
</feature>
<evidence type="ECO:0000256" key="6">
    <source>
        <dbReference type="RuleBase" id="RU004057"/>
    </source>
</evidence>
<comment type="subcellular location">
    <subcellularLocation>
        <location evidence="1">Cell membrane</location>
        <topology evidence="1">Multi-pass membrane protein</topology>
    </subcellularLocation>
    <subcellularLocation>
        <location evidence="6">Membrane</location>
        <topology evidence="6">Multi-pass membrane protein</topology>
    </subcellularLocation>
</comment>
<evidence type="ECO:0000256" key="7">
    <source>
        <dbReference type="SAM" id="Phobius"/>
    </source>
</evidence>
<keyword evidence="10" id="KW-1185">Reference proteome</keyword>
<keyword evidence="5 7" id="KW-0472">Membrane</keyword>
<dbReference type="RefSeq" id="WP_309943347.1">
    <property type="nucleotide sequence ID" value="NZ_AP025307.1"/>
</dbReference>
<feature type="transmembrane region" description="Helical" evidence="7">
    <location>
        <begin position="152"/>
        <end position="173"/>
    </location>
</feature>
<evidence type="ECO:0000313" key="10">
    <source>
        <dbReference type="Proteomes" id="UP001185092"/>
    </source>
</evidence>
<evidence type="ECO:0000313" key="9">
    <source>
        <dbReference type="EMBL" id="MDR6242034.1"/>
    </source>
</evidence>
<gene>
    <name evidence="9" type="ORF">HNQ88_005121</name>
</gene>
<reference evidence="9" key="1">
    <citation type="submission" date="2023-07" db="EMBL/GenBank/DDBJ databases">
        <title>Genomic Encyclopedia of Type Strains, Phase IV (KMG-IV): sequencing the most valuable type-strain genomes for metagenomic binning, comparative biology and taxonomic classification.</title>
        <authorList>
            <person name="Goeker M."/>
        </authorList>
    </citation>
    <scope>NUCLEOTIDE SEQUENCE</scope>
    <source>
        <strain evidence="9">DSM 26174</strain>
    </source>
</reference>
<dbReference type="EMBL" id="JAVDQD010000016">
    <property type="protein sequence ID" value="MDR6242034.1"/>
    <property type="molecule type" value="Genomic_DNA"/>
</dbReference>
<accession>A0AAE4BTB8</accession>
<comment type="caution">
    <text evidence="9">The sequence shown here is derived from an EMBL/GenBank/DDBJ whole genome shotgun (WGS) entry which is preliminary data.</text>
</comment>
<dbReference type="PANTHER" id="PTHR30625">
    <property type="entry name" value="PROTEIN TOLQ"/>
    <property type="match status" value="1"/>
</dbReference>
<dbReference type="InterPro" id="IPR002898">
    <property type="entry name" value="MotA_ExbB_proton_chnl"/>
</dbReference>
<keyword evidence="2" id="KW-1003">Cell membrane</keyword>
<dbReference type="PANTHER" id="PTHR30625:SF3">
    <property type="entry name" value="TOL-PAL SYSTEM PROTEIN TOLQ"/>
    <property type="match status" value="1"/>
</dbReference>
<dbReference type="InterPro" id="IPR050790">
    <property type="entry name" value="ExbB/TolQ_transport"/>
</dbReference>
<evidence type="ECO:0000256" key="2">
    <source>
        <dbReference type="ARBA" id="ARBA00022475"/>
    </source>
</evidence>
<keyword evidence="6" id="KW-0653">Protein transport</keyword>
<evidence type="ECO:0000256" key="5">
    <source>
        <dbReference type="ARBA" id="ARBA00023136"/>
    </source>
</evidence>
<organism evidence="9 10">
    <name type="scientific">Aureibacter tunicatorum</name>
    <dbReference type="NCBI Taxonomy" id="866807"/>
    <lineage>
        <taxon>Bacteria</taxon>
        <taxon>Pseudomonadati</taxon>
        <taxon>Bacteroidota</taxon>
        <taxon>Cytophagia</taxon>
        <taxon>Cytophagales</taxon>
        <taxon>Persicobacteraceae</taxon>
        <taxon>Aureibacter</taxon>
    </lineage>
</organism>
<dbReference type="Pfam" id="PF01618">
    <property type="entry name" value="MotA_ExbB"/>
    <property type="match status" value="1"/>
</dbReference>
<feature type="domain" description="MotA/TolQ/ExbB proton channel" evidence="8">
    <location>
        <begin position="103"/>
        <end position="185"/>
    </location>
</feature>
<comment type="similarity">
    <text evidence="6">Belongs to the exbB/tolQ family.</text>
</comment>
<evidence type="ECO:0000256" key="3">
    <source>
        <dbReference type="ARBA" id="ARBA00022692"/>
    </source>
</evidence>
<feature type="transmembrane region" description="Helical" evidence="7">
    <location>
        <begin position="6"/>
        <end position="28"/>
    </location>
</feature>
<proteinExistence type="inferred from homology"/>
<dbReference type="GO" id="GO:0017038">
    <property type="term" value="P:protein import"/>
    <property type="evidence" value="ECO:0007669"/>
    <property type="project" value="TreeGrafter"/>
</dbReference>
<evidence type="ECO:0000259" key="8">
    <source>
        <dbReference type="Pfam" id="PF01618"/>
    </source>
</evidence>
<dbReference type="Proteomes" id="UP001185092">
    <property type="component" value="Unassembled WGS sequence"/>
</dbReference>
<evidence type="ECO:0000256" key="4">
    <source>
        <dbReference type="ARBA" id="ARBA00022989"/>
    </source>
</evidence>
<protein>
    <submittedName>
        <fullName evidence="9">Biopolymer transport protein ExbB/TolQ</fullName>
    </submittedName>
</protein>
<evidence type="ECO:0000256" key="1">
    <source>
        <dbReference type="ARBA" id="ARBA00004651"/>
    </source>
</evidence>
<keyword evidence="6" id="KW-0813">Transport</keyword>
<dbReference type="GO" id="GO:0005886">
    <property type="term" value="C:plasma membrane"/>
    <property type="evidence" value="ECO:0007669"/>
    <property type="project" value="UniProtKB-SubCell"/>
</dbReference>
<dbReference type="AlphaFoldDB" id="A0AAE4BTB8"/>
<keyword evidence="3 7" id="KW-0812">Transmembrane</keyword>
<name>A0AAE4BTB8_9BACT</name>